<name>A0AAV0UR67_HYABA</name>
<dbReference type="SUPFAM" id="SSF63848">
    <property type="entry name" value="Cell-division inhibitor MinC, C-terminal domain"/>
    <property type="match status" value="1"/>
</dbReference>
<dbReference type="Gene3D" id="2.160.20.70">
    <property type="match status" value="1"/>
</dbReference>
<evidence type="ECO:0000256" key="4">
    <source>
        <dbReference type="SAM" id="MobiDB-lite"/>
    </source>
</evidence>
<evidence type="ECO:0000313" key="6">
    <source>
        <dbReference type="EMBL" id="CAI5737974.1"/>
    </source>
</evidence>
<evidence type="ECO:0000256" key="3">
    <source>
        <dbReference type="ARBA" id="ARBA00023306"/>
    </source>
</evidence>
<dbReference type="GO" id="GO:0000902">
    <property type="term" value="P:cell morphogenesis"/>
    <property type="evidence" value="ECO:0007669"/>
    <property type="project" value="InterPro"/>
</dbReference>
<dbReference type="InterPro" id="IPR036145">
    <property type="entry name" value="MinC_C_sf"/>
</dbReference>
<protein>
    <recommendedName>
        <fullName evidence="5">Septum formation inhibitor MinC C-terminal domain-containing protein</fullName>
    </recommendedName>
</protein>
<dbReference type="EMBL" id="CANTFL010001353">
    <property type="protein sequence ID" value="CAI5737974.1"/>
    <property type="molecule type" value="Genomic_DNA"/>
</dbReference>
<dbReference type="InterPro" id="IPR005526">
    <property type="entry name" value="Septum_form_inhib_MinC_C"/>
</dbReference>
<gene>
    <name evidence="6" type="ORF">HBR001_LOCUS7332</name>
</gene>
<dbReference type="InterPro" id="IPR016098">
    <property type="entry name" value="CAP/MinC_C"/>
</dbReference>
<dbReference type="Proteomes" id="UP001162031">
    <property type="component" value="Unassembled WGS sequence"/>
</dbReference>
<dbReference type="GO" id="GO:0051301">
    <property type="term" value="P:cell division"/>
    <property type="evidence" value="ECO:0007669"/>
    <property type="project" value="UniProtKB-KW"/>
</dbReference>
<comment type="caution">
    <text evidence="6">The sequence shown here is derived from an EMBL/GenBank/DDBJ whole genome shotgun (WGS) entry which is preliminary data.</text>
</comment>
<sequence>MYPAACSSGHGLVVRAWTRRQAFSHQALRRWEEVYSGQRAARATPCPPERLQLNGRSYLVPTLTLSKGTGKDAKPLQPLFHATAKQKRPTPIVLDLHRVSSDGSPHSQSIKRQELKHHMLQLQEAGYVPVGITNASDDVKQIAAALELPCFISTRLHPEQPRDAVEADTEEPVTPDEVATALDATRPFGEDEQTTSLESTPPASERLPPMIVTHLVRSGQQIYAQNRSLVVLGNVSSGAEVMADEDVVILGALKGRALAGIGGNVRATIVCQSFDAELVSIAHCFTTCDDLEQNGTALLQLHKPTVVLLRNDRLLFESSLA</sequence>
<keyword evidence="1" id="KW-0132">Cell division</keyword>
<dbReference type="AlphaFoldDB" id="A0AAV0UR67"/>
<dbReference type="Pfam" id="PF03775">
    <property type="entry name" value="MinC_C"/>
    <property type="match status" value="1"/>
</dbReference>
<dbReference type="NCBIfam" id="TIGR01222">
    <property type="entry name" value="minC"/>
    <property type="match status" value="1"/>
</dbReference>
<keyword evidence="7" id="KW-1185">Reference proteome</keyword>
<feature type="region of interest" description="Disordered" evidence="4">
    <location>
        <begin position="185"/>
        <end position="206"/>
    </location>
</feature>
<dbReference type="PANTHER" id="PTHR34108:SF1">
    <property type="entry name" value="SEPTUM SITE-DETERMINING PROTEIN MINC"/>
    <property type="match status" value="1"/>
</dbReference>
<keyword evidence="3" id="KW-0131">Cell cycle</keyword>
<dbReference type="HAMAP" id="MF_00267">
    <property type="entry name" value="MinC"/>
    <property type="match status" value="1"/>
</dbReference>
<evidence type="ECO:0000256" key="2">
    <source>
        <dbReference type="ARBA" id="ARBA00023210"/>
    </source>
</evidence>
<feature type="domain" description="Septum formation inhibitor MinC C-terminal" evidence="5">
    <location>
        <begin position="211"/>
        <end position="315"/>
    </location>
</feature>
<dbReference type="GO" id="GO:0051726">
    <property type="term" value="P:regulation of cell cycle"/>
    <property type="evidence" value="ECO:0007669"/>
    <property type="project" value="InterPro"/>
</dbReference>
<reference evidence="6" key="1">
    <citation type="submission" date="2022-12" db="EMBL/GenBank/DDBJ databases">
        <authorList>
            <person name="Webb A."/>
        </authorList>
    </citation>
    <scope>NUCLEOTIDE SEQUENCE</scope>
    <source>
        <strain evidence="6">Hp1</strain>
    </source>
</reference>
<evidence type="ECO:0000256" key="1">
    <source>
        <dbReference type="ARBA" id="ARBA00022618"/>
    </source>
</evidence>
<dbReference type="PANTHER" id="PTHR34108">
    <property type="entry name" value="SEPTUM SITE-DETERMINING PROTEIN MINC"/>
    <property type="match status" value="1"/>
</dbReference>
<dbReference type="InterPro" id="IPR013033">
    <property type="entry name" value="MinC"/>
</dbReference>
<proteinExistence type="inferred from homology"/>
<evidence type="ECO:0000259" key="5">
    <source>
        <dbReference type="Pfam" id="PF03775"/>
    </source>
</evidence>
<keyword evidence="2" id="KW-0717">Septation</keyword>
<evidence type="ECO:0000313" key="7">
    <source>
        <dbReference type="Proteomes" id="UP001162031"/>
    </source>
</evidence>
<organism evidence="6 7">
    <name type="scientific">Hyaloperonospora brassicae</name>
    <name type="common">Brassica downy mildew</name>
    <name type="synonym">Peronospora brassicae</name>
    <dbReference type="NCBI Taxonomy" id="162125"/>
    <lineage>
        <taxon>Eukaryota</taxon>
        <taxon>Sar</taxon>
        <taxon>Stramenopiles</taxon>
        <taxon>Oomycota</taxon>
        <taxon>Peronosporomycetes</taxon>
        <taxon>Peronosporales</taxon>
        <taxon>Peronosporaceae</taxon>
        <taxon>Hyaloperonospora</taxon>
    </lineage>
</organism>
<accession>A0AAV0UR67</accession>